<dbReference type="FunFam" id="1.10.560.10:FF:000073">
    <property type="entry name" value="T-complex protein 1 subunit gamma"/>
    <property type="match status" value="1"/>
</dbReference>
<evidence type="ECO:0000256" key="1">
    <source>
        <dbReference type="ARBA" id="ARBA00004496"/>
    </source>
</evidence>
<keyword evidence="7 10" id="KW-0067">ATP-binding</keyword>
<protein>
    <recommendedName>
        <fullName evidence="4 11">T-complex protein 1 subunit gamma</fullName>
    </recommendedName>
</protein>
<dbReference type="InterPro" id="IPR017998">
    <property type="entry name" value="Chaperone_TCP-1"/>
</dbReference>
<dbReference type="GO" id="GO:0005832">
    <property type="term" value="C:chaperonin-containing T-complex"/>
    <property type="evidence" value="ECO:0007669"/>
    <property type="project" value="UniProtKB-ARBA"/>
</dbReference>
<dbReference type="GO" id="GO:0140662">
    <property type="term" value="F:ATP-dependent protein folding chaperone"/>
    <property type="evidence" value="ECO:0007669"/>
    <property type="project" value="InterPro"/>
</dbReference>
<dbReference type="SUPFAM" id="SSF54849">
    <property type="entry name" value="GroEL-intermediate domain like"/>
    <property type="match status" value="1"/>
</dbReference>
<dbReference type="AlphaFoldDB" id="A0A6P8XG76"/>
<sequence>MFGGQQPILVLSQNTKRESGRKVQLENIQAGKAIADVIRTCLGPQAMLKMLMDPMGGIVMTNDGNAILREITVQHPAAKSMIEIARTQDEEVGDGTTSVIVLAGEMLAAAEPFLQQQIHPTVIIRAYREALEDIVNHLQSDLSVQLDVKDKAKMAEVVKACVGTKFIGKWSDLAVKIALDAVETVTLNENGRLEVDIKRYAKVEKIPGGSIDESCVLKGVMINKDVTHAKMRRYIENPRIVLLDCSLEYKKGESQTNVEIIGEQDFTRMLQIEEEFVQRVCADIIAVKPDLVFTEKGVSDLAQHYLLKAGITAIRRLRKTDNLRIARACGATIVNRTEELTEKDVGTGAGLFEVKKIGDEYFTFVTQCKDPKACTILLRGASKDILNETERNLQDALHVARNLVLEPRLVAGGGAVEMAASQLLTRKQVKGPYTAVAHALEIIPRTLAQNCGANTIRALTALRAKHASHKAAGVCAWGIDGESGEIVDMNVKNIWEPLAVKLQTYKTAVETAILLLRIDDIVSGSKKRGGNEPTNPAAMAQGHE</sequence>
<accession>A0A6P8XG76</accession>
<dbReference type="GO" id="GO:0016887">
    <property type="term" value="F:ATP hydrolysis activity"/>
    <property type="evidence" value="ECO:0007669"/>
    <property type="project" value="InterPro"/>
</dbReference>
<dbReference type="FunFam" id="3.50.7.10:FF:000005">
    <property type="entry name" value="T-complex protein 1 subunit gamma"/>
    <property type="match status" value="1"/>
</dbReference>
<comment type="similarity">
    <text evidence="2 10">Belongs to the TCP-1 chaperonin family.</text>
</comment>
<dbReference type="InterPro" id="IPR054827">
    <property type="entry name" value="thermosome_alpha"/>
</dbReference>
<dbReference type="SUPFAM" id="SSF48592">
    <property type="entry name" value="GroEL equatorial domain-like"/>
    <property type="match status" value="1"/>
</dbReference>
<proteinExistence type="inferred from homology"/>
<dbReference type="Gene3D" id="3.50.7.10">
    <property type="entry name" value="GroEL"/>
    <property type="match status" value="1"/>
</dbReference>
<dbReference type="OrthoDB" id="275057at2759"/>
<dbReference type="RefSeq" id="XP_034115401.1">
    <property type="nucleotide sequence ID" value="XM_034259510.2"/>
</dbReference>
<evidence type="ECO:0000256" key="5">
    <source>
        <dbReference type="ARBA" id="ARBA00022490"/>
    </source>
</evidence>
<dbReference type="InterPro" id="IPR053374">
    <property type="entry name" value="TCP-1_chaperonin"/>
</dbReference>
<evidence type="ECO:0000313" key="14">
    <source>
        <dbReference type="RefSeq" id="XP_034115401.1"/>
    </source>
</evidence>
<dbReference type="CTD" id="7203"/>
<name>A0A6P8XG76_DROAB</name>
<keyword evidence="13" id="KW-1185">Reference proteome</keyword>
<evidence type="ECO:0000256" key="9">
    <source>
        <dbReference type="ARBA" id="ARBA00024677"/>
    </source>
</evidence>
<evidence type="ECO:0000256" key="10">
    <source>
        <dbReference type="RuleBase" id="RU004187"/>
    </source>
</evidence>
<dbReference type="PROSITE" id="PS00751">
    <property type="entry name" value="TCP1_2"/>
    <property type="match status" value="1"/>
</dbReference>
<dbReference type="Proteomes" id="UP000515160">
    <property type="component" value="Chromosome 2R"/>
</dbReference>
<dbReference type="InterPro" id="IPR027410">
    <property type="entry name" value="TCP-1-like_intermed_sf"/>
</dbReference>
<comment type="subunit">
    <text evidence="3">Heterooligomeric complex of about 850 to 900 kDa that forms two stacked rings, 12 to 16 nm in diameter.</text>
</comment>
<dbReference type="InterPro" id="IPR002423">
    <property type="entry name" value="Cpn60/GroEL/TCP-1"/>
</dbReference>
<comment type="function">
    <text evidence="9">Molecular chaperone; assists the folding of proteins upon ATP hydrolysis. Known to play a role, in vitro, in the folding of actin and tubulin.</text>
</comment>
<comment type="subcellular location">
    <subcellularLocation>
        <location evidence="1">Cytoplasm</location>
    </subcellularLocation>
</comment>
<evidence type="ECO:0000256" key="11">
    <source>
        <dbReference type="RuleBase" id="RU004191"/>
    </source>
</evidence>
<dbReference type="InterPro" id="IPR027409">
    <property type="entry name" value="GroEL-like_apical_dom_sf"/>
</dbReference>
<dbReference type="CDD" id="cd03337">
    <property type="entry name" value="TCP1_gamma"/>
    <property type="match status" value="1"/>
</dbReference>
<reference evidence="14" key="1">
    <citation type="submission" date="2025-08" db="UniProtKB">
        <authorList>
            <consortium name="RefSeq"/>
        </authorList>
    </citation>
    <scope>IDENTIFICATION</scope>
    <source>
        <strain evidence="14">15112-1751.03</strain>
        <tissue evidence="14">Whole Adult</tissue>
    </source>
</reference>
<evidence type="ECO:0000256" key="8">
    <source>
        <dbReference type="ARBA" id="ARBA00023186"/>
    </source>
</evidence>
<dbReference type="GO" id="GO:0051082">
    <property type="term" value="F:unfolded protein binding"/>
    <property type="evidence" value="ECO:0007669"/>
    <property type="project" value="InterPro"/>
</dbReference>
<dbReference type="PROSITE" id="PS00750">
    <property type="entry name" value="TCP1_1"/>
    <property type="match status" value="1"/>
</dbReference>
<keyword evidence="8 10" id="KW-0143">Chaperone</keyword>
<evidence type="ECO:0000256" key="4">
    <source>
        <dbReference type="ARBA" id="ARBA00017187"/>
    </source>
</evidence>
<evidence type="ECO:0000313" key="13">
    <source>
        <dbReference type="Proteomes" id="UP000515160"/>
    </source>
</evidence>
<evidence type="ECO:0000256" key="6">
    <source>
        <dbReference type="ARBA" id="ARBA00022741"/>
    </source>
</evidence>
<dbReference type="GeneID" id="117575345"/>
<dbReference type="InterPro" id="IPR002194">
    <property type="entry name" value="Chaperonin_TCP-1_CS"/>
</dbReference>
<dbReference type="InterPro" id="IPR027413">
    <property type="entry name" value="GROEL-like_equatorial_sf"/>
</dbReference>
<dbReference type="NCBIfam" id="NF041083">
    <property type="entry name" value="thermosome_beta"/>
    <property type="match status" value="1"/>
</dbReference>
<organism evidence="13 14">
    <name type="scientific">Drosophila albomicans</name>
    <name type="common">Fruit fly</name>
    <dbReference type="NCBI Taxonomy" id="7291"/>
    <lineage>
        <taxon>Eukaryota</taxon>
        <taxon>Metazoa</taxon>
        <taxon>Ecdysozoa</taxon>
        <taxon>Arthropoda</taxon>
        <taxon>Hexapoda</taxon>
        <taxon>Insecta</taxon>
        <taxon>Pterygota</taxon>
        <taxon>Neoptera</taxon>
        <taxon>Endopterygota</taxon>
        <taxon>Diptera</taxon>
        <taxon>Brachycera</taxon>
        <taxon>Muscomorpha</taxon>
        <taxon>Ephydroidea</taxon>
        <taxon>Drosophilidae</taxon>
        <taxon>Drosophila</taxon>
    </lineage>
</organism>
<dbReference type="Gene3D" id="3.30.260.10">
    <property type="entry name" value="TCP-1-like chaperonin intermediate domain"/>
    <property type="match status" value="1"/>
</dbReference>
<dbReference type="InterPro" id="IPR012719">
    <property type="entry name" value="Chap_CCT_gamma"/>
</dbReference>
<dbReference type="PANTHER" id="PTHR11353">
    <property type="entry name" value="CHAPERONIN"/>
    <property type="match status" value="1"/>
</dbReference>
<dbReference type="PROSITE" id="PS00995">
    <property type="entry name" value="TCP1_3"/>
    <property type="match status" value="1"/>
</dbReference>
<evidence type="ECO:0000256" key="7">
    <source>
        <dbReference type="ARBA" id="ARBA00022840"/>
    </source>
</evidence>
<keyword evidence="6 10" id="KW-0547">Nucleotide-binding</keyword>
<dbReference type="NCBIfam" id="NF041082">
    <property type="entry name" value="thermosome_alpha"/>
    <property type="match status" value="1"/>
</dbReference>
<evidence type="ECO:0000256" key="12">
    <source>
        <dbReference type="SAM" id="MobiDB-lite"/>
    </source>
</evidence>
<feature type="region of interest" description="Disordered" evidence="12">
    <location>
        <begin position="525"/>
        <end position="544"/>
    </location>
</feature>
<dbReference type="GO" id="GO:0005524">
    <property type="term" value="F:ATP binding"/>
    <property type="evidence" value="ECO:0007669"/>
    <property type="project" value="UniProtKB-KW"/>
</dbReference>
<dbReference type="Gene3D" id="1.10.560.10">
    <property type="entry name" value="GroEL-like equatorial domain"/>
    <property type="match status" value="1"/>
</dbReference>
<dbReference type="FunFam" id="1.10.560.10:FF:000085">
    <property type="entry name" value="T-complex protein 1 subunit gamma"/>
    <property type="match status" value="1"/>
</dbReference>
<dbReference type="PRINTS" id="PR00304">
    <property type="entry name" value="TCOMPLEXTCP1"/>
</dbReference>
<dbReference type="Pfam" id="PF00118">
    <property type="entry name" value="Cpn60_TCP1"/>
    <property type="match status" value="1"/>
</dbReference>
<keyword evidence="5" id="KW-0963">Cytoplasm</keyword>
<dbReference type="NCBIfam" id="TIGR02344">
    <property type="entry name" value="chap_CCT_gamma"/>
    <property type="match status" value="1"/>
</dbReference>
<dbReference type="SUPFAM" id="SSF52029">
    <property type="entry name" value="GroEL apical domain-like"/>
    <property type="match status" value="1"/>
</dbReference>
<evidence type="ECO:0000256" key="2">
    <source>
        <dbReference type="ARBA" id="ARBA00008020"/>
    </source>
</evidence>
<gene>
    <name evidence="14" type="primary">LOC117575345</name>
</gene>
<evidence type="ECO:0000256" key="3">
    <source>
        <dbReference type="ARBA" id="ARBA00011531"/>
    </source>
</evidence>